<dbReference type="GO" id="GO:0016740">
    <property type="term" value="F:transferase activity"/>
    <property type="evidence" value="ECO:0007669"/>
    <property type="project" value="UniProtKB-KW"/>
</dbReference>
<gene>
    <name evidence="2" type="ORF">SAMN05443575_3024</name>
</gene>
<keyword evidence="3" id="KW-1185">Reference proteome</keyword>
<dbReference type="AlphaFoldDB" id="A0A1M5PA89"/>
<evidence type="ECO:0000259" key="1">
    <source>
        <dbReference type="PROSITE" id="PS50206"/>
    </source>
</evidence>
<dbReference type="InterPro" id="IPR036873">
    <property type="entry name" value="Rhodanese-like_dom_sf"/>
</dbReference>
<dbReference type="EMBL" id="FQVU01000004">
    <property type="protein sequence ID" value="SHG98744.1"/>
    <property type="molecule type" value="Genomic_DNA"/>
</dbReference>
<dbReference type="SUPFAM" id="SSF52821">
    <property type="entry name" value="Rhodanese/Cell cycle control phosphatase"/>
    <property type="match status" value="1"/>
</dbReference>
<evidence type="ECO:0000313" key="2">
    <source>
        <dbReference type="EMBL" id="SHG98744.1"/>
    </source>
</evidence>
<accession>A0A1M5PA89</accession>
<dbReference type="InterPro" id="IPR001763">
    <property type="entry name" value="Rhodanese-like_dom"/>
</dbReference>
<evidence type="ECO:0000313" key="3">
    <source>
        <dbReference type="Proteomes" id="UP000186132"/>
    </source>
</evidence>
<dbReference type="Proteomes" id="UP000186132">
    <property type="component" value="Unassembled WGS sequence"/>
</dbReference>
<dbReference type="PROSITE" id="PS50206">
    <property type="entry name" value="RHODANESE_3"/>
    <property type="match status" value="1"/>
</dbReference>
<dbReference type="STRING" id="1206085.SAMN05443575_3024"/>
<feature type="domain" description="Rhodanese" evidence="1">
    <location>
        <begin position="33"/>
        <end position="129"/>
    </location>
</feature>
<name>A0A1M5PA89_9ACTN</name>
<dbReference type="SMART" id="SM00450">
    <property type="entry name" value="RHOD"/>
    <property type="match status" value="1"/>
</dbReference>
<dbReference type="Pfam" id="PF00581">
    <property type="entry name" value="Rhodanese"/>
    <property type="match status" value="1"/>
</dbReference>
<dbReference type="Gene3D" id="3.40.250.10">
    <property type="entry name" value="Rhodanese-like domain"/>
    <property type="match status" value="1"/>
</dbReference>
<dbReference type="RefSeq" id="WP_073391262.1">
    <property type="nucleotide sequence ID" value="NZ_FQVU01000004.1"/>
</dbReference>
<organism evidence="2 3">
    <name type="scientific">Jatrophihabitans endophyticus</name>
    <dbReference type="NCBI Taxonomy" id="1206085"/>
    <lineage>
        <taxon>Bacteria</taxon>
        <taxon>Bacillati</taxon>
        <taxon>Actinomycetota</taxon>
        <taxon>Actinomycetes</taxon>
        <taxon>Jatrophihabitantales</taxon>
        <taxon>Jatrophihabitantaceae</taxon>
        <taxon>Jatrophihabitans</taxon>
    </lineage>
</organism>
<protein>
    <submittedName>
        <fullName evidence="2">Rhodanese-related sulfurtransferase</fullName>
    </submittedName>
</protein>
<reference evidence="2 3" key="1">
    <citation type="submission" date="2016-11" db="EMBL/GenBank/DDBJ databases">
        <authorList>
            <person name="Jaros S."/>
            <person name="Januszkiewicz K."/>
            <person name="Wedrychowicz H."/>
        </authorList>
    </citation>
    <scope>NUCLEOTIDE SEQUENCE [LARGE SCALE GENOMIC DNA]</scope>
    <source>
        <strain evidence="2 3">DSM 45627</strain>
    </source>
</reference>
<sequence length="139" mass="14706">MTSAPRYSSVDDLLADARSRLDRLDPPAAAAAVEAGAKLVDIRPIWQRERDGEIPGAVIVERNHLEWRLDPGSTARVEDARPGQRWVVVCEQGYTSSLAADALNSLGVPASDVVGGFEAWAAAGLPTVPGGTAPTVVRH</sequence>
<keyword evidence="2" id="KW-0808">Transferase</keyword>
<proteinExistence type="predicted"/>